<organism evidence="3 4">
    <name type="scientific">Chlorella ohadii</name>
    <dbReference type="NCBI Taxonomy" id="2649997"/>
    <lineage>
        <taxon>Eukaryota</taxon>
        <taxon>Viridiplantae</taxon>
        <taxon>Chlorophyta</taxon>
        <taxon>core chlorophytes</taxon>
        <taxon>Trebouxiophyceae</taxon>
        <taxon>Chlorellales</taxon>
        <taxon>Chlorellaceae</taxon>
        <taxon>Chlorella clade</taxon>
        <taxon>Chlorella</taxon>
    </lineage>
</organism>
<feature type="region of interest" description="Disordered" evidence="1">
    <location>
        <begin position="59"/>
        <end position="107"/>
    </location>
</feature>
<feature type="region of interest" description="Disordered" evidence="1">
    <location>
        <begin position="288"/>
        <end position="309"/>
    </location>
</feature>
<dbReference type="SUPFAM" id="SSF81995">
    <property type="entry name" value="beta-sandwich domain of Sec23/24"/>
    <property type="match status" value="1"/>
</dbReference>
<proteinExistence type="predicted"/>
<dbReference type="InterPro" id="IPR007201">
    <property type="entry name" value="Mei2-like_Rrm_C"/>
</dbReference>
<evidence type="ECO:0000313" key="3">
    <source>
        <dbReference type="EMBL" id="KAI7842310.1"/>
    </source>
</evidence>
<evidence type="ECO:0000256" key="1">
    <source>
        <dbReference type="SAM" id="MobiDB-lite"/>
    </source>
</evidence>
<protein>
    <recommendedName>
        <fullName evidence="2">Mei2-like C-terminal RNA recognition motif domain-containing protein</fullName>
    </recommendedName>
</protein>
<feature type="compositionally biased region" description="Pro residues" evidence="1">
    <location>
        <begin position="12"/>
        <end position="23"/>
    </location>
</feature>
<dbReference type="InterPro" id="IPR035979">
    <property type="entry name" value="RBD_domain_sf"/>
</dbReference>
<gene>
    <name evidence="3" type="ORF">COHA_003950</name>
</gene>
<dbReference type="Proteomes" id="UP001205105">
    <property type="component" value="Unassembled WGS sequence"/>
</dbReference>
<reference evidence="3" key="1">
    <citation type="submission" date="2020-11" db="EMBL/GenBank/DDBJ databases">
        <title>Chlorella ohadii genome sequencing and assembly.</title>
        <authorList>
            <person name="Murik O."/>
            <person name="Treves H."/>
            <person name="Kedem I."/>
            <person name="Shotland Y."/>
            <person name="Kaplan A."/>
        </authorList>
    </citation>
    <scope>NUCLEOTIDE SEQUENCE</scope>
    <source>
        <strain evidence="3">1</strain>
    </source>
</reference>
<keyword evidence="4" id="KW-1185">Reference proteome</keyword>
<dbReference type="Gene3D" id="3.30.70.330">
    <property type="match status" value="1"/>
</dbReference>
<evidence type="ECO:0000259" key="2">
    <source>
        <dbReference type="Pfam" id="PF04059"/>
    </source>
</evidence>
<feature type="compositionally biased region" description="Gly residues" evidence="1">
    <location>
        <begin position="82"/>
        <end position="93"/>
    </location>
</feature>
<dbReference type="InterPro" id="IPR012677">
    <property type="entry name" value="Nucleotide-bd_a/b_plait_sf"/>
</dbReference>
<dbReference type="Pfam" id="PF04059">
    <property type="entry name" value="RRM_2"/>
    <property type="match status" value="1"/>
</dbReference>
<feature type="domain" description="Mei2-like C-terminal RNA recognition motif" evidence="2">
    <location>
        <begin position="132"/>
        <end position="210"/>
    </location>
</feature>
<comment type="caution">
    <text evidence="3">The sequence shown here is derived from an EMBL/GenBank/DDBJ whole genome shotgun (WGS) entry which is preliminary data.</text>
</comment>
<accession>A0AAD5DUG4</accession>
<dbReference type="GO" id="GO:0003676">
    <property type="term" value="F:nucleic acid binding"/>
    <property type="evidence" value="ECO:0007669"/>
    <property type="project" value="InterPro"/>
</dbReference>
<feature type="region of interest" description="Disordered" evidence="1">
    <location>
        <begin position="1"/>
        <end position="33"/>
    </location>
</feature>
<name>A0AAD5DUG4_9CHLO</name>
<dbReference type="AlphaFoldDB" id="A0AAD5DUG4"/>
<dbReference type="EMBL" id="JADXDR010000053">
    <property type="protein sequence ID" value="KAI7842310.1"/>
    <property type="molecule type" value="Genomic_DNA"/>
</dbReference>
<evidence type="ECO:0000313" key="4">
    <source>
        <dbReference type="Proteomes" id="UP001205105"/>
    </source>
</evidence>
<sequence>MPGSPPGLLYMPPGPSPFVPHPHPGGNGPEAYGMHGYGMHSQQQQHADFVQHMAGMSLSQQQPAGLPQQQQQQQQQGARPGSSGGASGAAGGRSEGRASARIARSHRAGGAYNPAEFAFDMEEAQSGRPDARCTVMIRNIPNKYNQAQMLSILEKSGFSGCFDFFYLPIDFRNRCNLGYCFVNFLDAADAGRLHRKYHNQRWEEYNSKKARSTFKPLSPPPFTHRQVCEVTYARVQGRDALVQHFRASKFPSDDATELMPLVYSTGSGRATNPLPIHAYLAEVEGVGDEHSAAGAAGSAGGSPEAEAEE</sequence>
<dbReference type="SUPFAM" id="SSF54928">
    <property type="entry name" value="RNA-binding domain, RBD"/>
    <property type="match status" value="1"/>
</dbReference>
<feature type="compositionally biased region" description="Low complexity" evidence="1">
    <location>
        <begin position="59"/>
        <end position="81"/>
    </location>
</feature>
<feature type="compositionally biased region" description="Low complexity" evidence="1">
    <location>
        <begin position="292"/>
        <end position="309"/>
    </location>
</feature>